<accession>A0A1L2ZLV0</accession>
<evidence type="ECO:0000313" key="1">
    <source>
        <dbReference type="EMBL" id="APF40116.1"/>
    </source>
</evidence>
<dbReference type="EMBL" id="CP018135">
    <property type="protein sequence ID" value="APF40116.1"/>
    <property type="molecule type" value="Genomic_DNA"/>
</dbReference>
<evidence type="ECO:0000313" key="2">
    <source>
        <dbReference type="Proteomes" id="UP000183530"/>
    </source>
</evidence>
<dbReference type="OrthoDB" id="3405537at2"/>
<dbReference type="STRING" id="556325.BHE16_02730"/>
<evidence type="ECO:0008006" key="3">
    <source>
        <dbReference type="Google" id="ProtNLM"/>
    </source>
</evidence>
<protein>
    <recommendedName>
        <fullName evidence="3">Recombinase XerD</fullName>
    </recommendedName>
</protein>
<dbReference type="KEGG" id="nae:BHE16_02730"/>
<name>A0A1L2ZLV0_9MICC</name>
<reference evidence="1 2" key="1">
    <citation type="submission" date="2016-11" db="EMBL/GenBank/DDBJ databases">
        <title>Genome sequencing of Zhihengliuella aestuarii B18 antagonistic to Plasmodiophora brassicae.</title>
        <authorList>
            <person name="Luo Y."/>
        </authorList>
    </citation>
    <scope>NUCLEOTIDE SEQUENCE [LARGE SCALE GENOMIC DNA]</scope>
    <source>
        <strain evidence="1 2">B18</strain>
    </source>
</reference>
<proteinExistence type="predicted"/>
<organism evidence="1 2">
    <name type="scientific">Neomicrococcus aestuarii</name>
    <dbReference type="NCBI Taxonomy" id="556325"/>
    <lineage>
        <taxon>Bacteria</taxon>
        <taxon>Bacillati</taxon>
        <taxon>Actinomycetota</taxon>
        <taxon>Actinomycetes</taxon>
        <taxon>Micrococcales</taxon>
        <taxon>Micrococcaceae</taxon>
        <taxon>Neomicrococcus</taxon>
    </lineage>
</organism>
<keyword evidence="2" id="KW-1185">Reference proteome</keyword>
<gene>
    <name evidence="1" type="ORF">BHE16_02730</name>
</gene>
<dbReference type="Proteomes" id="UP000183530">
    <property type="component" value="Chromosome"/>
</dbReference>
<sequence>MDCANIPANFHCTRCGVEDEPVRTGLCARCCLKDDLGDLLRDEHGGIAAHMLPLYQALTTQANARSARVWMITNKPATKLLRALATGRASLTHETFTQHPTPGKVQHLRAHMMSLGMIEEHNRRIERYETWLNQKLLKVPSPKHKQLITQFTTFVHLNRMRHLARQDALKEGTLLNARQSTSTAIEFLGFLDGRGKDPDECTQQDINEWLAGGPTTRSLARTFARWVMGARHIPKLDFPYRVAKTLPRLSQDRRLELIRRALDDHELYAGDRAACLLMLLFGQALTRVAAMKMEQFLHSDDGDLQVVFGEDPIEVPAVFSTVFKDYLANRPNTNTASNPGSPWCFPGFSPGEHISANHLMNRLREVGIDLKGAKNATLQELVLLMPPAIAADALGYSYQVMDIHEQRAGARWKAYSELVRSQSKE</sequence>
<dbReference type="AlphaFoldDB" id="A0A1L2ZLV0"/>